<evidence type="ECO:0000256" key="1">
    <source>
        <dbReference type="ARBA" id="ARBA00004123"/>
    </source>
</evidence>
<feature type="compositionally biased region" description="Gly residues" evidence="8">
    <location>
        <begin position="149"/>
        <end position="167"/>
    </location>
</feature>
<name>A0A1V9Y1T8_9ACAR</name>
<feature type="compositionally biased region" description="Low complexity" evidence="8">
    <location>
        <begin position="137"/>
        <end position="148"/>
    </location>
</feature>
<dbReference type="Proteomes" id="UP000192247">
    <property type="component" value="Unassembled WGS sequence"/>
</dbReference>
<dbReference type="AlphaFoldDB" id="A0A1V9Y1T8"/>
<dbReference type="Gene3D" id="1.10.10.10">
    <property type="entry name" value="Winged helix-like DNA-binding domain superfamily/Winged helix DNA-binding domain"/>
    <property type="match status" value="1"/>
</dbReference>
<reference evidence="11 12" key="1">
    <citation type="journal article" date="2017" name="Gigascience">
        <title>Draft genome of the honey bee ectoparasitic mite, Tropilaelaps mercedesae, is shaped by the parasitic life history.</title>
        <authorList>
            <person name="Dong X."/>
            <person name="Armstrong S.D."/>
            <person name="Xia D."/>
            <person name="Makepeace B.L."/>
            <person name="Darby A.C."/>
            <person name="Kadowaki T."/>
        </authorList>
    </citation>
    <scope>NUCLEOTIDE SEQUENCE [LARGE SCALE GENOMIC DNA]</scope>
    <source>
        <strain evidence="11">Wuxi-XJTLU</strain>
    </source>
</reference>
<evidence type="ECO:0000256" key="4">
    <source>
        <dbReference type="ARBA" id="ARBA00023125"/>
    </source>
</evidence>
<dbReference type="InParanoid" id="A0A1V9Y1T8"/>
<keyword evidence="6 7" id="KW-0539">Nucleus</keyword>
<dbReference type="SMART" id="SM01138">
    <property type="entry name" value="DP"/>
    <property type="match status" value="1"/>
</dbReference>
<feature type="region of interest" description="Disordered" evidence="8">
    <location>
        <begin position="137"/>
        <end position="167"/>
    </location>
</feature>
<dbReference type="InterPro" id="IPR037241">
    <property type="entry name" value="E2F-DP_heterodim"/>
</dbReference>
<keyword evidence="4 7" id="KW-0238">DNA-binding</keyword>
<feature type="domain" description="Transcription factor DP C-terminal" evidence="9">
    <location>
        <begin position="294"/>
        <end position="436"/>
    </location>
</feature>
<evidence type="ECO:0000313" key="11">
    <source>
        <dbReference type="EMBL" id="OQR79699.1"/>
    </source>
</evidence>
<dbReference type="GO" id="GO:0000977">
    <property type="term" value="F:RNA polymerase II transcription regulatory region sequence-specific DNA binding"/>
    <property type="evidence" value="ECO:0007669"/>
    <property type="project" value="TreeGrafter"/>
</dbReference>
<comment type="subcellular location">
    <subcellularLocation>
        <location evidence="1 7">Nucleus</location>
    </subcellularLocation>
</comment>
<evidence type="ECO:0000256" key="6">
    <source>
        <dbReference type="ARBA" id="ARBA00023242"/>
    </source>
</evidence>
<evidence type="ECO:0000313" key="12">
    <source>
        <dbReference type="Proteomes" id="UP000192247"/>
    </source>
</evidence>
<dbReference type="EMBL" id="MNPL01000798">
    <property type="protein sequence ID" value="OQR79699.1"/>
    <property type="molecule type" value="Genomic_DNA"/>
</dbReference>
<comment type="similarity">
    <text evidence="2 7">Belongs to the E2F/DP family.</text>
</comment>
<feature type="compositionally biased region" description="Acidic residues" evidence="8">
    <location>
        <begin position="472"/>
        <end position="481"/>
    </location>
</feature>
<evidence type="ECO:0000256" key="3">
    <source>
        <dbReference type="ARBA" id="ARBA00023015"/>
    </source>
</evidence>
<dbReference type="Pfam" id="PF08781">
    <property type="entry name" value="DP"/>
    <property type="match status" value="1"/>
</dbReference>
<keyword evidence="3 7" id="KW-0805">Transcription regulation</keyword>
<sequence>MATNGDSGNVIVATSLLTGNQVHAIGGGGTRYITVSSHGASAAKHSTAAQNVILTAQSPHGSPVILQSPSRGGTAQVFHTYTSLGTSSSAGAATVAGAGIKRERDGDLHEGYVEKWKLKMFFFNLIMQVKRARVSTPSSIHGHPSISAGGSGGGSSSRGGTGAAGGKGLRHFSMKVCEEVRKRGKTTYNEVADALVNEFSERGSGAAGSGTAAAGSGGAGGGGGSNGGGSNGNGGGASSVVTADISANGAGAGYDQKNIRRRVYDALNVLMAMGIIEKKHKEIHWLGLPTNSAQECKKLEAEKRERLSRISLKTQQLYDLILQHIAYKSLVERNKASASANSPACVPNSTIALPFIIINTGRQTVIDCQISADKREYLFNFDNAFEIHDDIEVLKRMGLALELERGTATPEAVRQAKAMLPRSLQPFVEQLARSRDQLPPDMMRLTKASLNPMSASDEAVISILPSPSSEENYSEDDQYEN</sequence>
<dbReference type="InterPro" id="IPR036390">
    <property type="entry name" value="WH_DNA-bd_sf"/>
</dbReference>
<dbReference type="InterPro" id="IPR038168">
    <property type="entry name" value="TF_DP_C_sf"/>
</dbReference>
<dbReference type="Gene3D" id="1.20.140.80">
    <property type="entry name" value="Transcription factor DP"/>
    <property type="match status" value="1"/>
</dbReference>
<accession>A0A1V9Y1T8</accession>
<dbReference type="CDD" id="cd14458">
    <property type="entry name" value="DP_DD"/>
    <property type="match status" value="1"/>
</dbReference>
<comment type="caution">
    <text evidence="11">The sequence shown here is derived from an EMBL/GenBank/DDBJ whole genome shotgun (WGS) entry which is preliminary data.</text>
</comment>
<dbReference type="InterPro" id="IPR015648">
    <property type="entry name" value="Transcrpt_fac_DP"/>
</dbReference>
<dbReference type="PANTHER" id="PTHR12548:SF9">
    <property type="entry name" value="TRANSCRIPTION FACTOR DP"/>
    <property type="match status" value="1"/>
</dbReference>
<feature type="compositionally biased region" description="Gly residues" evidence="8">
    <location>
        <begin position="215"/>
        <end position="231"/>
    </location>
</feature>
<dbReference type="SUPFAM" id="SSF46785">
    <property type="entry name" value="Winged helix' DNA-binding domain"/>
    <property type="match status" value="1"/>
</dbReference>
<evidence type="ECO:0000256" key="8">
    <source>
        <dbReference type="SAM" id="MobiDB-lite"/>
    </source>
</evidence>
<dbReference type="STRING" id="418985.A0A1V9Y1T8"/>
<dbReference type="GO" id="GO:0005634">
    <property type="term" value="C:nucleus"/>
    <property type="evidence" value="ECO:0007669"/>
    <property type="project" value="UniProtKB-SubCell"/>
</dbReference>
<dbReference type="OrthoDB" id="552115at2759"/>
<dbReference type="PANTHER" id="PTHR12548">
    <property type="entry name" value="TRANSCRIPTION FACTOR DP"/>
    <property type="match status" value="1"/>
</dbReference>
<evidence type="ECO:0000259" key="10">
    <source>
        <dbReference type="SMART" id="SM01372"/>
    </source>
</evidence>
<dbReference type="GO" id="GO:0005667">
    <property type="term" value="C:transcription regulator complex"/>
    <property type="evidence" value="ECO:0007669"/>
    <property type="project" value="InterPro"/>
</dbReference>
<dbReference type="GO" id="GO:0051726">
    <property type="term" value="P:regulation of cell cycle"/>
    <property type="evidence" value="ECO:0007669"/>
    <property type="project" value="InterPro"/>
</dbReference>
<dbReference type="GO" id="GO:0000981">
    <property type="term" value="F:DNA-binding transcription factor activity, RNA polymerase II-specific"/>
    <property type="evidence" value="ECO:0007669"/>
    <property type="project" value="TreeGrafter"/>
</dbReference>
<gene>
    <name evidence="11" type="ORF">BIW11_05547</name>
</gene>
<protein>
    <submittedName>
        <fullName evidence="11">Transcription factor Dp-1-like</fullName>
    </submittedName>
</protein>
<dbReference type="InterPro" id="IPR003316">
    <property type="entry name" value="E2F_WHTH_DNA-bd_dom"/>
</dbReference>
<organism evidence="11 12">
    <name type="scientific">Tropilaelaps mercedesae</name>
    <dbReference type="NCBI Taxonomy" id="418985"/>
    <lineage>
        <taxon>Eukaryota</taxon>
        <taxon>Metazoa</taxon>
        <taxon>Ecdysozoa</taxon>
        <taxon>Arthropoda</taxon>
        <taxon>Chelicerata</taxon>
        <taxon>Arachnida</taxon>
        <taxon>Acari</taxon>
        <taxon>Parasitiformes</taxon>
        <taxon>Mesostigmata</taxon>
        <taxon>Gamasina</taxon>
        <taxon>Dermanyssoidea</taxon>
        <taxon>Laelapidae</taxon>
        <taxon>Tropilaelaps</taxon>
    </lineage>
</organism>
<keyword evidence="5 7" id="KW-0804">Transcription</keyword>
<keyword evidence="12" id="KW-1185">Reference proteome</keyword>
<evidence type="ECO:0000256" key="7">
    <source>
        <dbReference type="RuleBase" id="RU003796"/>
    </source>
</evidence>
<dbReference type="SMART" id="SM01372">
    <property type="entry name" value="E2F_TDP"/>
    <property type="match status" value="1"/>
</dbReference>
<dbReference type="SUPFAM" id="SSF144074">
    <property type="entry name" value="E2F-DP heterodimerization region"/>
    <property type="match status" value="1"/>
</dbReference>
<evidence type="ECO:0000259" key="9">
    <source>
        <dbReference type="SMART" id="SM01138"/>
    </source>
</evidence>
<dbReference type="FunCoup" id="A0A1V9Y1T8">
    <property type="interactions" value="1034"/>
</dbReference>
<feature type="domain" description="E2F/DP family winged-helix DNA-binding" evidence="10">
    <location>
        <begin position="164"/>
        <end position="287"/>
    </location>
</feature>
<evidence type="ECO:0000256" key="5">
    <source>
        <dbReference type="ARBA" id="ARBA00023163"/>
    </source>
</evidence>
<feature type="region of interest" description="Disordered" evidence="8">
    <location>
        <begin position="462"/>
        <end position="481"/>
    </location>
</feature>
<feature type="region of interest" description="Disordered" evidence="8">
    <location>
        <begin position="206"/>
        <end position="231"/>
    </location>
</feature>
<dbReference type="Pfam" id="PF02319">
    <property type="entry name" value="WHD_E2F_TDP"/>
    <property type="match status" value="1"/>
</dbReference>
<dbReference type="FunFam" id="1.20.140.80:FF:000001">
    <property type="entry name" value="Transcription factor"/>
    <property type="match status" value="1"/>
</dbReference>
<dbReference type="InterPro" id="IPR014889">
    <property type="entry name" value="Transc_factor_DP_C"/>
</dbReference>
<dbReference type="InterPro" id="IPR036388">
    <property type="entry name" value="WH-like_DNA-bd_sf"/>
</dbReference>
<proteinExistence type="inferred from homology"/>
<evidence type="ECO:0000256" key="2">
    <source>
        <dbReference type="ARBA" id="ARBA00010940"/>
    </source>
</evidence>